<dbReference type="Proteomes" id="UP001501729">
    <property type="component" value="Unassembled WGS sequence"/>
</dbReference>
<accession>A0AAV3ULL6</accession>
<sequence length="237" mass="27241">MTFQEQIAAVEREQKTLVVYTADPDTDLAEQFETKNVTVQYKRLPSVGRDEFLVIRDDEEFRGTIGVQALREFLTPPISVPWSDEVDPSSFRDLLSLLDRTLFASFDRRQMLATSREIEDRTWRVGEGELHVGFQSPSAFRSQVPVYSRLADETALDIHIYGRGEWNSFEMRNTTFHGNGTAETGETWFLVYDGGGDSLQKCALLAEERDPGQFYGFWTYNPETVDELLAHLDETYR</sequence>
<evidence type="ECO:0000313" key="3">
    <source>
        <dbReference type="Proteomes" id="UP001501729"/>
    </source>
</evidence>
<dbReference type="Pfam" id="PF10069">
    <property type="entry name" value="DICT"/>
    <property type="match status" value="1"/>
</dbReference>
<feature type="domain" description="DICT" evidence="1">
    <location>
        <begin position="105"/>
        <end position="208"/>
    </location>
</feature>
<gene>
    <name evidence="2" type="ORF">GCM10025751_36510</name>
</gene>
<protein>
    <submittedName>
        <fullName evidence="2">DICT sensory domain-containing protein</fullName>
    </submittedName>
</protein>
<dbReference type="InterPro" id="IPR016954">
    <property type="entry name" value="Uncharacterised_Vng0742h"/>
</dbReference>
<name>A0AAV3ULL6_9EURY</name>
<proteinExistence type="predicted"/>
<evidence type="ECO:0000313" key="2">
    <source>
        <dbReference type="EMBL" id="GAA5056074.1"/>
    </source>
</evidence>
<evidence type="ECO:0000259" key="1">
    <source>
        <dbReference type="Pfam" id="PF10069"/>
    </source>
</evidence>
<dbReference type="AlphaFoldDB" id="A0AAV3ULL6"/>
<organism evidence="2 3">
    <name type="scientific">Haladaptatus pallidirubidus</name>
    <dbReference type="NCBI Taxonomy" id="1008152"/>
    <lineage>
        <taxon>Archaea</taxon>
        <taxon>Methanobacteriati</taxon>
        <taxon>Methanobacteriota</taxon>
        <taxon>Stenosarchaea group</taxon>
        <taxon>Halobacteria</taxon>
        <taxon>Halobacteriales</taxon>
        <taxon>Haladaptataceae</taxon>
        <taxon>Haladaptatus</taxon>
    </lineage>
</organism>
<dbReference type="GeneID" id="68614484"/>
<keyword evidence="3" id="KW-1185">Reference proteome</keyword>
<dbReference type="PIRSF" id="PIRSF030471">
    <property type="entry name" value="STR_Vng0742h_prd"/>
    <property type="match status" value="1"/>
</dbReference>
<reference evidence="2 3" key="1">
    <citation type="journal article" date="2019" name="Int. J. Syst. Evol. Microbiol.">
        <title>The Global Catalogue of Microorganisms (GCM) 10K type strain sequencing project: providing services to taxonomists for standard genome sequencing and annotation.</title>
        <authorList>
            <consortium name="The Broad Institute Genomics Platform"/>
            <consortium name="The Broad Institute Genome Sequencing Center for Infectious Disease"/>
            <person name="Wu L."/>
            <person name="Ma J."/>
        </authorList>
    </citation>
    <scope>NUCLEOTIDE SEQUENCE [LARGE SCALE GENOMIC DNA]</scope>
    <source>
        <strain evidence="2 3">JCM 17504</strain>
    </source>
</reference>
<dbReference type="EMBL" id="BAABKX010000015">
    <property type="protein sequence ID" value="GAA5056074.1"/>
    <property type="molecule type" value="Genomic_DNA"/>
</dbReference>
<comment type="caution">
    <text evidence="2">The sequence shown here is derived from an EMBL/GenBank/DDBJ whole genome shotgun (WGS) entry which is preliminary data.</text>
</comment>
<dbReference type="RefSeq" id="WP_227774214.1">
    <property type="nucleotide sequence ID" value="NZ_BAABKX010000015.1"/>
</dbReference>
<dbReference type="InterPro" id="IPR019278">
    <property type="entry name" value="DICT_dom"/>
</dbReference>